<name>A0A7C4NPH1_9CREN</name>
<organism evidence="2">
    <name type="scientific">Ignisphaera aggregans</name>
    <dbReference type="NCBI Taxonomy" id="334771"/>
    <lineage>
        <taxon>Archaea</taxon>
        <taxon>Thermoproteota</taxon>
        <taxon>Thermoprotei</taxon>
        <taxon>Desulfurococcales</taxon>
        <taxon>Desulfurococcaceae</taxon>
        <taxon>Ignisphaera</taxon>
    </lineage>
</organism>
<dbReference type="EMBL" id="DTCK01000034">
    <property type="protein sequence ID" value="HGQ35989.1"/>
    <property type="molecule type" value="Genomic_DNA"/>
</dbReference>
<proteinExistence type="predicted"/>
<sequence length="183" mass="20899">MGFNIIITYEPGEDNSSWVFSQIDSCVGASYVVARVRSSIILLNVQDPYSFWRNMKLCLQGKDTPIHRIIPVDAVVDPLLEKVAKIATEYALRRIPGNETYRVTLHGRLYAVNERGRLVKVSSQDAVRVIAQDIDRKVNLKNPQWVVYVRCLPMRRWQTVAIVSVARAFVFKNIRINEVGDPI</sequence>
<dbReference type="EMBL" id="DTBD01000025">
    <property type="protein sequence ID" value="HGQ64310.1"/>
    <property type="molecule type" value="Genomic_DNA"/>
</dbReference>
<protein>
    <submittedName>
        <fullName evidence="2">Uncharacterized protein</fullName>
    </submittedName>
</protein>
<dbReference type="SUPFAM" id="SSF143437">
    <property type="entry name" value="THUMP domain-like"/>
    <property type="match status" value="1"/>
</dbReference>
<accession>A0A7C4NPH1</accession>
<reference evidence="2" key="1">
    <citation type="journal article" date="2020" name="mSystems">
        <title>Genome- and Community-Level Interaction Insights into Carbon Utilization and Element Cycling Functions of Hydrothermarchaeota in Hydrothermal Sediment.</title>
        <authorList>
            <person name="Zhou Z."/>
            <person name="Liu Y."/>
            <person name="Xu W."/>
            <person name="Pan J."/>
            <person name="Luo Z.H."/>
            <person name="Li M."/>
        </authorList>
    </citation>
    <scope>NUCLEOTIDE SEQUENCE [LARGE SCALE GENOMIC DNA]</scope>
    <source>
        <strain evidence="2">SpSt-637</strain>
        <strain evidence="1">SpSt-667</strain>
    </source>
</reference>
<evidence type="ECO:0000313" key="2">
    <source>
        <dbReference type="EMBL" id="HGQ64310.1"/>
    </source>
</evidence>
<evidence type="ECO:0000313" key="1">
    <source>
        <dbReference type="EMBL" id="HGQ35989.1"/>
    </source>
</evidence>
<gene>
    <name evidence="2" type="ORF">ENU08_03605</name>
    <name evidence="1" type="ORF">ENU41_04855</name>
</gene>
<dbReference type="AlphaFoldDB" id="A0A7C4NPH1"/>
<comment type="caution">
    <text evidence="2">The sequence shown here is derived from an EMBL/GenBank/DDBJ whole genome shotgun (WGS) entry which is preliminary data.</text>
</comment>